<feature type="transmembrane region" description="Helical" evidence="1">
    <location>
        <begin position="23"/>
        <end position="42"/>
    </location>
</feature>
<sequence>MFAVNLLPAYEKKIIRMEEMRRAVVLFGGCALVIFCAGYLMLTPSLLLTRLATAELARSRALEEESARHGMTDEVSGRMRTTHDVLQELHAYTAEPPRASVLLERFIAPGQGIAILSFSIKNEGQAAMTGHAATRADLLRFEERLRASNRFYEITFPLSNITRERDIQFSVQGKIKPEYGL</sequence>
<keyword evidence="1" id="KW-1133">Transmembrane helix</keyword>
<dbReference type="AlphaFoldDB" id="A0A1G2KUZ3"/>
<keyword evidence="1" id="KW-0812">Transmembrane</keyword>
<proteinExistence type="predicted"/>
<evidence type="ECO:0000313" key="3">
    <source>
        <dbReference type="Proteomes" id="UP000177177"/>
    </source>
</evidence>
<dbReference type="EMBL" id="MHQN01000022">
    <property type="protein sequence ID" value="OHA03213.1"/>
    <property type="molecule type" value="Genomic_DNA"/>
</dbReference>
<organism evidence="2 3">
    <name type="scientific">Candidatus Sungbacteria bacterium RIFCSPHIGHO2_02_FULL_53_17</name>
    <dbReference type="NCBI Taxonomy" id="1802275"/>
    <lineage>
        <taxon>Bacteria</taxon>
        <taxon>Candidatus Sungiibacteriota</taxon>
    </lineage>
</organism>
<gene>
    <name evidence="2" type="ORF">A3C92_01740</name>
</gene>
<comment type="caution">
    <text evidence="2">The sequence shown here is derived from an EMBL/GenBank/DDBJ whole genome shotgun (WGS) entry which is preliminary data.</text>
</comment>
<dbReference type="Proteomes" id="UP000177177">
    <property type="component" value="Unassembled WGS sequence"/>
</dbReference>
<name>A0A1G2KUZ3_9BACT</name>
<keyword evidence="1" id="KW-0472">Membrane</keyword>
<evidence type="ECO:0000256" key="1">
    <source>
        <dbReference type="SAM" id="Phobius"/>
    </source>
</evidence>
<evidence type="ECO:0000313" key="2">
    <source>
        <dbReference type="EMBL" id="OHA03213.1"/>
    </source>
</evidence>
<protein>
    <submittedName>
        <fullName evidence="2">Uncharacterized protein</fullName>
    </submittedName>
</protein>
<accession>A0A1G2KUZ3</accession>
<reference evidence="2 3" key="1">
    <citation type="journal article" date="2016" name="Nat. Commun.">
        <title>Thousands of microbial genomes shed light on interconnected biogeochemical processes in an aquifer system.</title>
        <authorList>
            <person name="Anantharaman K."/>
            <person name="Brown C.T."/>
            <person name="Hug L.A."/>
            <person name="Sharon I."/>
            <person name="Castelle C.J."/>
            <person name="Probst A.J."/>
            <person name="Thomas B.C."/>
            <person name="Singh A."/>
            <person name="Wilkins M.J."/>
            <person name="Karaoz U."/>
            <person name="Brodie E.L."/>
            <person name="Williams K.H."/>
            <person name="Hubbard S.S."/>
            <person name="Banfield J.F."/>
        </authorList>
    </citation>
    <scope>NUCLEOTIDE SEQUENCE [LARGE SCALE GENOMIC DNA]</scope>
</reference>